<dbReference type="Proteomes" id="UP000324896">
    <property type="component" value="Unassembled WGS sequence"/>
</dbReference>
<evidence type="ECO:0000313" key="1">
    <source>
        <dbReference type="EMBL" id="SDC64627.1"/>
    </source>
</evidence>
<dbReference type="AlphaFoldDB" id="A0A1G6NB37"/>
<dbReference type="EMBL" id="FMYT01000011">
    <property type="protein sequence ID" value="SDC64627.1"/>
    <property type="molecule type" value="Genomic_DNA"/>
</dbReference>
<accession>A0A1G6NB37</accession>
<sequence>MATSSIFDKFVIDSDEKLEILLKPVNENEKYNVPEIDVEKEMARGEKILEEM</sequence>
<name>A0A1G6NB37_9FIRM</name>
<proteinExistence type="predicted"/>
<gene>
    <name evidence="1" type="ORF">SAMN04488597_11112</name>
</gene>
<dbReference type="RefSeq" id="WP_188116911.1">
    <property type="nucleotide sequence ID" value="NZ_FMYT01000011.1"/>
</dbReference>
<reference evidence="1 2" key="1">
    <citation type="submission" date="2016-10" db="EMBL/GenBank/DDBJ databases">
        <authorList>
            <person name="Varghese N."/>
            <person name="Submissions S."/>
        </authorList>
    </citation>
    <scope>NUCLEOTIDE SEQUENCE [LARGE SCALE GENOMIC DNA]</scope>
    <source>
        <strain evidence="1 2">WG10</strain>
    </source>
</reference>
<organism evidence="1 2">
    <name type="scientific">Halanaerobium congolense</name>
    <dbReference type="NCBI Taxonomy" id="54121"/>
    <lineage>
        <taxon>Bacteria</taxon>
        <taxon>Bacillati</taxon>
        <taxon>Bacillota</taxon>
        <taxon>Clostridia</taxon>
        <taxon>Halanaerobiales</taxon>
        <taxon>Halanaerobiaceae</taxon>
        <taxon>Halanaerobium</taxon>
    </lineage>
</organism>
<evidence type="ECO:0000313" key="2">
    <source>
        <dbReference type="Proteomes" id="UP000324896"/>
    </source>
</evidence>
<protein>
    <submittedName>
        <fullName evidence="1">Uncharacterized protein</fullName>
    </submittedName>
</protein>